<feature type="compositionally biased region" description="Basic and acidic residues" evidence="11">
    <location>
        <begin position="18"/>
        <end position="32"/>
    </location>
</feature>
<dbReference type="InterPro" id="IPR034732">
    <property type="entry name" value="EPHD"/>
</dbReference>
<sequence>MGQSSVKTETLTSGKRQFNIDDFARKKPKTDSETSGSQEASPEIIEIEDKEVDPNVGITDIKQDPIPTPSTPMDANESIDLTTPDGKTKDASPVTLERPTEPVILESPNVDHIKESQDTRMSVEPTAPVTTNEMPKVEALKIDEPKTLTQKQLERLEKQKIREQERLEREKKKEEERILKKLERERKDQERLIKKQKLEEEKERKREEERQRREEKKRKVDEERKRKEQERIKKDEEKKRKEEERKQQEEERKKQEEQKERSQMKISSFFTVKSAASKQKSSLPVPTSSKATTPGKEASLYEKQFLPFFIKKNTTMAASKSMSKEALNASISEFDKSLSSSEASSISQMFPQPTVTPQRSTFTNAEDLAEALNSTSVSESSVKSLLKNLPSIKYLQFYENAKPPYVGTWCSKLHSRTPFTAFNPLDTSLTGYDYNYDSDLDWQDGDEGEGEDIDDLEDGDGDEDDVNDDEEMDDFVENNNDGKRRLNMGPMEAVTIINDGSNSTLFEKLQFRLFQPQLKFPINPNESPKEGAKIAEKPSTQGDAPFSVSQLKATPLQGKSTASPNVLTPQKPIIQDKAVVQQLIAFIEKNSDFTIGTLSELAKKEFKNYTKSILKHTIQDVAIYNKKQSLWEIKEEPMEKEEDDEPASLFFASTQIQSRHEDHEKTEQTLGKLQKFKNDSPPHKKINVTMHKPPRKPRAKKSEIKKNKVSASSLSLNAFVKETFRNKQKPDPSSILDYFAGDSQKVDQFLSKIEDVARKDGDSKHEIRPSIHSKEEWEGVLKSIRLRFPNLSTRNQRTLSKISQQLKSLQRSDSESITESPSVWSQASRQPSDSLTTEDMKWLYDLDNAEGIKDLDANDLQLHEEEEEEKPFYLTLSQAMDQSKVKDSEDEGDESIQILDAKSPILISDSESEPEPYIPPNNIAAADDIPSHQVAGPPESVDLLTSIAFNSKCQREDMPVGTQTQPLVVEEDEAFSPKKNNESIIFSSPIKPVLTKKPKTPTKWPSNLVITSSPVSSGKEDSAKKGEDEEVFATARSVPDETQGSQSPTLQSSMPSPKRKISRKRSFKTSTLEYWGHVEFPEDSSNTIKMRKIPTTSEGDQIPDSEESDCEVSLIEISKPSDPIDPPKPLKNPSILQVPSSPRLSTQSDSFSKLSSLPMKDVREIYLHLGLAPAKLKATMVAAIEYATELTDNSIEDLLNNDTELKARSLGKQFMSMLYDKMTNSIKMSDDLHLKIALFEPINIEAVAQHLKDEEVFPIEIDIPFLQNSSPKAEETEETVEKDQRAKRSTCKSSKEITDELLDADFNIDANEFTPERCSELEAVYWKSVGYSEPMYGADMLGSLFLDRTTSWNVAHLPNVLDLMEEKIPGVNDAYLYAGLWKATFSWHLEDQDLYSINYLHFGAPKQWYSIPQEESGKFYNLMKEIFNEDYKNCREFLRHKTFMASPQFLQKHGITCNSIVHNQGEFMITYPYGYHSGYNLGYNLAESVNFALDDWFPFAEKTNKCECISDSVGINHKQIYCKFKGIPYVAEAKTQPENVEPPQKVMETPAARKPSIRKREKKENIQNQCALCPNTLSKELLDFQPFELLGTDVDATKSSQVHRICAEQFKDQISIQGKKANGLKSISKAQRGLKCQVCHVPNITSGTAILGACFQCSHNKCTRAFHATCAISGGVMMDSGLCKMHRVTKSPFYERSSSEAQTILETVQKDSIIQFTFTNLTRRRHSGEVYAGLVLRNNVRESTLEVLVYPNLKDKVEIQYDDILIGSSQHLDNQQLMTMQKRSTKGRRASEPTTRKRKRSPEHDATDESSAGPVSPSEVELKMPLKLGKFQPPLFDAMYQTRSQTQPQMVKRPPKHEDESLSEDVDDDTEEAIALKPSTKRPKPDLSEQWIDKYEPTKVEEICLNPRKLKEVSEALNDMITKKSNCRLLVLSGPAGSSKSTCARLLAKRSLNEKHTFSGNSKPSAGTVVEYFDTSIEDVYQMDQFRDFMDGCKFLVGTNLSVIIIEDLPNIFHNDTLQAFRSCLRDWIFSDPDVDLPPIILCLSEVERENSDSGQKTYYNIENNLTVETLLGRDLFNQGGAHGLIKRIKFLPIAKTFMKKTLHKIIGKESAIFSTKPRSEVEQFVSATIETGDIRSSICNLQFWSSNASNSFGERESQISLFHAVGKVIHSSSKFAELDSQVSDMLSLKMVADAYSNFGLLHLTLLENYQIVNGGDFDVDIAAQVVDALSLNDTLEDVDESKEYGIMATRMSLRQIPVKSGRTQPMKFSRHFKTIRESNKVKREVSDYIRYITRLQLPFQEANQVDGCLLPKIYNSFRYKLLHGRSRYNYNRLGGTLAQIYADDELPVMENEGEYEAGAEDQFRCDIRQKIKEEDQEDGSDDDEMSEEVSDSDGELDDTIGDDLDSLLGSMRKPVEENLSDDPELDLLVSQGML</sequence>
<dbReference type="Proteomes" id="UP000825434">
    <property type="component" value="Chromosome 3"/>
</dbReference>
<dbReference type="Pfam" id="PF21796">
    <property type="entry name" value="Cac1_C"/>
    <property type="match status" value="1"/>
</dbReference>
<feature type="compositionally biased region" description="Basic and acidic residues" evidence="11">
    <location>
        <begin position="1018"/>
        <end position="1027"/>
    </location>
</feature>
<dbReference type="Pfam" id="PF02373">
    <property type="entry name" value="JmjC"/>
    <property type="match status" value="1"/>
</dbReference>
<dbReference type="Pfam" id="PF13832">
    <property type="entry name" value="zf-HC5HC2H_2"/>
    <property type="match status" value="1"/>
</dbReference>
<feature type="region of interest" description="Disordered" evidence="11">
    <location>
        <begin position="995"/>
        <end position="1066"/>
    </location>
</feature>
<feature type="domain" description="PHD-type" evidence="13">
    <location>
        <begin position="1567"/>
        <end position="1698"/>
    </location>
</feature>
<evidence type="ECO:0000256" key="8">
    <source>
        <dbReference type="ARBA" id="ARBA00023204"/>
    </source>
</evidence>
<comment type="similarity">
    <text evidence="2">Belongs to the SLX4 family.</text>
</comment>
<keyword evidence="15" id="KW-1185">Reference proteome</keyword>
<feature type="region of interest" description="Disordered" evidence="11">
    <location>
        <begin position="675"/>
        <end position="707"/>
    </location>
</feature>
<evidence type="ECO:0000256" key="3">
    <source>
        <dbReference type="ARBA" id="ARBA00022723"/>
    </source>
</evidence>
<evidence type="ECO:0000256" key="1">
    <source>
        <dbReference type="ARBA" id="ARBA00004123"/>
    </source>
</evidence>
<reference evidence="14 15" key="1">
    <citation type="submission" date="2021-06" db="EMBL/GenBank/DDBJ databases">
        <title>Candida outbreak in Lebanon.</title>
        <authorList>
            <person name="Finianos M."/>
        </authorList>
    </citation>
    <scope>NUCLEOTIDE SEQUENCE [LARGE SCALE GENOMIC DNA]</scope>
    <source>
        <strain evidence="14">CA3LBN</strain>
    </source>
</reference>
<feature type="compositionally biased region" description="Acidic residues" evidence="11">
    <location>
        <begin position="2375"/>
        <end position="2406"/>
    </location>
</feature>
<feature type="compositionally biased region" description="Polar residues" evidence="11">
    <location>
        <begin position="1040"/>
        <end position="1055"/>
    </location>
</feature>
<name>A0ABX8I5Q1_9ASCO</name>
<feature type="region of interest" description="Disordered" evidence="11">
    <location>
        <begin position="1"/>
        <end position="297"/>
    </location>
</feature>
<dbReference type="PANTHER" id="PTHR10694">
    <property type="entry name" value="LYSINE-SPECIFIC DEMETHYLASE"/>
    <property type="match status" value="1"/>
</dbReference>
<keyword evidence="3" id="KW-0479">Metal-binding</keyword>
<feature type="compositionally biased region" description="Acidic residues" evidence="11">
    <location>
        <begin position="440"/>
        <end position="476"/>
    </location>
</feature>
<evidence type="ECO:0000256" key="7">
    <source>
        <dbReference type="ARBA" id="ARBA00023172"/>
    </source>
</evidence>
<dbReference type="Pfam" id="PF03215">
    <property type="entry name" value="Rad17"/>
    <property type="match status" value="1"/>
</dbReference>
<evidence type="ECO:0000256" key="9">
    <source>
        <dbReference type="ARBA" id="ARBA00023242"/>
    </source>
</evidence>
<feature type="region of interest" description="Disordered" evidence="11">
    <location>
        <begin position="909"/>
        <end position="938"/>
    </location>
</feature>
<dbReference type="PROSITE" id="PS51184">
    <property type="entry name" value="JMJC"/>
    <property type="match status" value="1"/>
</dbReference>
<feature type="region of interest" description="Disordered" evidence="11">
    <location>
        <begin position="1270"/>
        <end position="1290"/>
    </location>
</feature>
<evidence type="ECO:0000256" key="2">
    <source>
        <dbReference type="ARBA" id="ARBA00006661"/>
    </source>
</evidence>
<feature type="domain" description="JmjC" evidence="12">
    <location>
        <begin position="1346"/>
        <end position="1508"/>
    </location>
</feature>
<feature type="region of interest" description="Disordered" evidence="11">
    <location>
        <begin position="1118"/>
        <end position="1150"/>
    </location>
</feature>
<dbReference type="InterPro" id="IPR048800">
    <property type="entry name" value="Cac1-like_C"/>
</dbReference>
<feature type="compositionally biased region" description="Basic residues" evidence="11">
    <location>
        <begin position="1057"/>
        <end position="1066"/>
    </location>
</feature>
<dbReference type="Pfam" id="PF12253">
    <property type="entry name" value="CAF1A_dimeriz"/>
    <property type="match status" value="1"/>
</dbReference>
<feature type="compositionally biased region" description="Polar residues" evidence="11">
    <location>
        <begin position="1"/>
        <end position="16"/>
    </location>
</feature>
<keyword evidence="6" id="KW-0862">Zinc</keyword>
<feature type="compositionally biased region" description="Polar residues" evidence="11">
    <location>
        <begin position="264"/>
        <end position="292"/>
    </location>
</feature>
<keyword evidence="4" id="KW-0227">DNA damage</keyword>
<dbReference type="InterPro" id="IPR057927">
    <property type="entry name" value="RAD24-like_helical"/>
</dbReference>
<dbReference type="SUPFAM" id="SSF51197">
    <property type="entry name" value="Clavaminate synthase-like"/>
    <property type="match status" value="1"/>
</dbReference>
<feature type="region of interest" description="Disordered" evidence="11">
    <location>
        <begin position="520"/>
        <end position="546"/>
    </location>
</feature>
<dbReference type="SUPFAM" id="SSF52540">
    <property type="entry name" value="P-loop containing nucleoside triphosphate hydrolases"/>
    <property type="match status" value="1"/>
</dbReference>
<dbReference type="InterPro" id="IPR021644">
    <property type="entry name" value="CAF-1_p150_acidic"/>
</dbReference>
<feature type="region of interest" description="Disordered" evidence="11">
    <location>
        <begin position="804"/>
        <end position="835"/>
    </location>
</feature>
<dbReference type="SMART" id="SM00558">
    <property type="entry name" value="JmjC"/>
    <property type="match status" value="1"/>
</dbReference>
<dbReference type="InterPro" id="IPR003347">
    <property type="entry name" value="JmjC_dom"/>
</dbReference>
<feature type="region of interest" description="Disordered" evidence="11">
    <location>
        <begin position="440"/>
        <end position="486"/>
    </location>
</feature>
<feature type="compositionally biased region" description="Acidic residues" evidence="11">
    <location>
        <begin position="1861"/>
        <end position="1872"/>
    </location>
</feature>
<evidence type="ECO:0000259" key="12">
    <source>
        <dbReference type="PROSITE" id="PS51184"/>
    </source>
</evidence>
<dbReference type="InterPro" id="IPR018574">
    <property type="entry name" value="Structure-sp_endonuc_su_Slx4"/>
</dbReference>
<dbReference type="InterPro" id="IPR022043">
    <property type="entry name" value="CAF1A_DD"/>
</dbReference>
<evidence type="ECO:0000313" key="15">
    <source>
        <dbReference type="Proteomes" id="UP000825434"/>
    </source>
</evidence>
<dbReference type="PANTHER" id="PTHR10694:SF7">
    <property type="entry name" value="[HISTONE H3]-TRIMETHYL-L-LYSINE(9) DEMETHYLASE"/>
    <property type="match status" value="1"/>
</dbReference>
<evidence type="ECO:0000256" key="11">
    <source>
        <dbReference type="SAM" id="MobiDB-lite"/>
    </source>
</evidence>
<evidence type="ECO:0000313" key="14">
    <source>
        <dbReference type="EMBL" id="QWU88372.1"/>
    </source>
</evidence>
<evidence type="ECO:0000259" key="13">
    <source>
        <dbReference type="PROSITE" id="PS51805"/>
    </source>
</evidence>
<dbReference type="Gene3D" id="3.30.40.10">
    <property type="entry name" value="Zinc/RING finger domain, C3HC4 (zinc finger)"/>
    <property type="match status" value="1"/>
</dbReference>
<feature type="region of interest" description="Disordered" evidence="11">
    <location>
        <begin position="2371"/>
        <end position="2435"/>
    </location>
</feature>
<feature type="compositionally biased region" description="Polar residues" evidence="11">
    <location>
        <begin position="1134"/>
        <end position="1150"/>
    </location>
</feature>
<dbReference type="InterPro" id="IPR027417">
    <property type="entry name" value="P-loop_NTPase"/>
</dbReference>
<feature type="region of interest" description="Disordered" evidence="11">
    <location>
        <begin position="1779"/>
        <end position="1820"/>
    </location>
</feature>
<protein>
    <recommendedName>
        <fullName evidence="10">Structure-specific endonuclease subunit SLX4</fullName>
    </recommendedName>
</protein>
<dbReference type="Gene3D" id="2.60.120.650">
    <property type="entry name" value="Cupin"/>
    <property type="match status" value="1"/>
</dbReference>
<feature type="compositionally biased region" description="Basic and acidic residues" evidence="11">
    <location>
        <begin position="135"/>
        <end position="263"/>
    </location>
</feature>
<keyword evidence="7" id="KW-0233">DNA recombination</keyword>
<feature type="compositionally biased region" description="Basic and acidic residues" evidence="11">
    <location>
        <begin position="527"/>
        <end position="536"/>
    </location>
</feature>
<keyword evidence="9" id="KW-0539">Nucleus</keyword>
<dbReference type="EMBL" id="CP076663">
    <property type="protein sequence ID" value="QWU88372.1"/>
    <property type="molecule type" value="Genomic_DNA"/>
</dbReference>
<feature type="compositionally biased region" description="Basic and acidic residues" evidence="11">
    <location>
        <begin position="109"/>
        <end position="118"/>
    </location>
</feature>
<accession>A0ABX8I5Q1</accession>
<gene>
    <name evidence="14" type="ORF">CA3LBN_002680</name>
</gene>
<organism evidence="14 15">
    <name type="scientific">Candidozyma haemuli</name>
    <dbReference type="NCBI Taxonomy" id="45357"/>
    <lineage>
        <taxon>Eukaryota</taxon>
        <taxon>Fungi</taxon>
        <taxon>Dikarya</taxon>
        <taxon>Ascomycota</taxon>
        <taxon>Saccharomycotina</taxon>
        <taxon>Pichiomycetes</taxon>
        <taxon>Metschnikowiaceae</taxon>
        <taxon>Candidozyma</taxon>
    </lineage>
</organism>
<evidence type="ECO:0000256" key="4">
    <source>
        <dbReference type="ARBA" id="ARBA00022763"/>
    </source>
</evidence>
<feature type="region of interest" description="Disordered" evidence="11">
    <location>
        <begin position="1844"/>
        <end position="1887"/>
    </location>
</feature>
<dbReference type="Pfam" id="PF09494">
    <property type="entry name" value="Slx4"/>
    <property type="match status" value="1"/>
</dbReference>
<keyword evidence="5" id="KW-0863">Zinc-finger</keyword>
<dbReference type="CDD" id="cd15571">
    <property type="entry name" value="ePHD"/>
    <property type="match status" value="1"/>
</dbReference>
<evidence type="ECO:0000256" key="6">
    <source>
        <dbReference type="ARBA" id="ARBA00022833"/>
    </source>
</evidence>
<dbReference type="Gene3D" id="3.40.50.300">
    <property type="entry name" value="P-loop containing nucleotide triphosphate hydrolases"/>
    <property type="match status" value="1"/>
</dbReference>
<dbReference type="Pfam" id="PF25812">
    <property type="entry name" value="RAD24_helical"/>
    <property type="match status" value="1"/>
</dbReference>
<comment type="subcellular location">
    <subcellularLocation>
        <location evidence="1">Nucleus</location>
    </subcellularLocation>
</comment>
<evidence type="ECO:0000256" key="5">
    <source>
        <dbReference type="ARBA" id="ARBA00022771"/>
    </source>
</evidence>
<dbReference type="PROSITE" id="PS51805">
    <property type="entry name" value="EPHD"/>
    <property type="match status" value="1"/>
</dbReference>
<evidence type="ECO:0000256" key="10">
    <source>
        <dbReference type="ARBA" id="ARBA00029496"/>
    </source>
</evidence>
<dbReference type="InterPro" id="IPR013083">
    <property type="entry name" value="Znf_RING/FYVE/PHD"/>
</dbReference>
<proteinExistence type="inferred from homology"/>
<dbReference type="Pfam" id="PF11600">
    <property type="entry name" value="CAF1A_acidic"/>
    <property type="match status" value="1"/>
</dbReference>
<keyword evidence="8" id="KW-0234">DNA repair</keyword>